<dbReference type="InterPro" id="IPR029044">
    <property type="entry name" value="Nucleotide-diphossugar_trans"/>
</dbReference>
<accession>E8T2N4</accession>
<dbReference type="OrthoDB" id="10256at2"/>
<dbReference type="eggNOG" id="COG1216">
    <property type="taxonomic scope" value="Bacteria"/>
</dbReference>
<dbReference type="Gene3D" id="1.25.40.10">
    <property type="entry name" value="Tetratricopeptide repeat domain"/>
    <property type="match status" value="1"/>
</dbReference>
<dbReference type="Gene3D" id="3.90.550.10">
    <property type="entry name" value="Spore Coat Polysaccharide Biosynthesis Protein SpsA, Chain A"/>
    <property type="match status" value="1"/>
</dbReference>
<dbReference type="EMBL" id="CP002444">
    <property type="protein sequence ID" value="ADU97129.1"/>
    <property type="molecule type" value="Genomic_DNA"/>
</dbReference>
<dbReference type="HOGENOM" id="CLU_681248_0_0_0"/>
<dbReference type="KEGG" id="tam:Theam_1165"/>
<keyword evidence="2" id="KW-1185">Reference proteome</keyword>
<name>E8T2N4_THEA1</name>
<dbReference type="Proteomes" id="UP000006362">
    <property type="component" value="Chromosome"/>
</dbReference>
<dbReference type="SUPFAM" id="SSF53448">
    <property type="entry name" value="Nucleotide-diphospho-sugar transferases"/>
    <property type="match status" value="1"/>
</dbReference>
<gene>
    <name evidence="1" type="ordered locus">Theam_1165</name>
</gene>
<dbReference type="SUPFAM" id="SSF48452">
    <property type="entry name" value="TPR-like"/>
    <property type="match status" value="1"/>
</dbReference>
<evidence type="ECO:0000313" key="2">
    <source>
        <dbReference type="Proteomes" id="UP000006362"/>
    </source>
</evidence>
<keyword evidence="1" id="KW-0808">Transferase</keyword>
<dbReference type="GO" id="GO:0016740">
    <property type="term" value="F:transferase activity"/>
    <property type="evidence" value="ECO:0007669"/>
    <property type="project" value="UniProtKB-KW"/>
</dbReference>
<dbReference type="RefSeq" id="WP_013537915.1">
    <property type="nucleotide sequence ID" value="NC_014926.1"/>
</dbReference>
<organism evidence="1 2">
    <name type="scientific">Thermovibrio ammonificans (strain DSM 15698 / JCM 12110 / HB-1)</name>
    <dbReference type="NCBI Taxonomy" id="648996"/>
    <lineage>
        <taxon>Bacteria</taxon>
        <taxon>Pseudomonadati</taxon>
        <taxon>Aquificota</taxon>
        <taxon>Aquificia</taxon>
        <taxon>Desulfurobacteriales</taxon>
        <taxon>Desulfurobacteriaceae</taxon>
        <taxon>Thermovibrio</taxon>
    </lineage>
</organism>
<dbReference type="AlphaFoldDB" id="E8T2N4"/>
<proteinExistence type="predicted"/>
<protein>
    <submittedName>
        <fullName evidence="1">Glycosyl transferase family 2</fullName>
    </submittedName>
</protein>
<evidence type="ECO:0000313" key="1">
    <source>
        <dbReference type="EMBL" id="ADU97129.1"/>
    </source>
</evidence>
<dbReference type="STRING" id="648996.Theam_1165"/>
<sequence>MDRVSVILLPEGEAPAGEELISSLEENCESIEELVTAVPVTGELPFPVKYVPPEGKKLGELRNELVKAALSDYVLFISPGSQMEDGFIEELIYEQEESGADLVFPNLIRVYGGQEQVKNFQDPFEREGILVSSLAVEDFLPQWGVLLSKGKIEELGGFDPTLDDYDFYHFVYKGLKGGISIKLAELSYLRQKVVETFVDTSYRSFVLRSFVLKNFDWKRELFPFLSWDENPKAAQATALTLIAERLSAYLDLFNTSEFLRQALVEFHNGETFRRLIEVYRLMGLFEEARRLLKTPQGVDEELVKRELEMTEKIESLVNELEKGVEEGKVQEVLKAAVDTASVYDGAPIYNLLGVINWLAKRPAEAYRFFYKAVTMNPINQDYLYNLSGAAKELGKEDEVFGLLERLLGDKVAFGR</sequence>
<dbReference type="InterPro" id="IPR011990">
    <property type="entry name" value="TPR-like_helical_dom_sf"/>
</dbReference>
<reference evidence="1" key="1">
    <citation type="submission" date="2011-01" db="EMBL/GenBank/DDBJ databases">
        <title>Complete sequence of chromosome of Thermovibrio ammonificans HB-1.</title>
        <authorList>
            <consortium name="US DOE Joint Genome Institute"/>
            <person name="Lucas S."/>
            <person name="Copeland A."/>
            <person name="Lapidus A."/>
            <person name="Cheng J.-F."/>
            <person name="Goodwin L."/>
            <person name="Pitluck S."/>
            <person name="Davenport K."/>
            <person name="Detter J.C."/>
            <person name="Han C."/>
            <person name="Tapia R."/>
            <person name="Land M."/>
            <person name="Hauser L."/>
            <person name="Kyrpides N."/>
            <person name="Ivanova N."/>
            <person name="Ovchinnikova G."/>
            <person name="Vetriani C."/>
            <person name="Woyke T."/>
        </authorList>
    </citation>
    <scope>NUCLEOTIDE SEQUENCE [LARGE SCALE GENOMIC DNA]</scope>
    <source>
        <strain evidence="1">HB-1</strain>
    </source>
</reference>